<dbReference type="EMBL" id="MFEK01000004">
    <property type="protein sequence ID" value="OGE79377.1"/>
    <property type="molecule type" value="Genomic_DNA"/>
</dbReference>
<dbReference type="InterPro" id="IPR002416">
    <property type="entry name" value="T2SS_protein-GspH"/>
</dbReference>
<reference evidence="7 8" key="1">
    <citation type="journal article" date="2016" name="Nat. Commun.">
        <title>Thousands of microbial genomes shed light on interconnected biogeochemical processes in an aquifer system.</title>
        <authorList>
            <person name="Anantharaman K."/>
            <person name="Brown C.T."/>
            <person name="Hug L.A."/>
            <person name="Sharon I."/>
            <person name="Castelle C.J."/>
            <person name="Probst A.J."/>
            <person name="Thomas B.C."/>
            <person name="Singh A."/>
            <person name="Wilkins M.J."/>
            <person name="Karaoz U."/>
            <person name="Brodie E.L."/>
            <person name="Williams K.H."/>
            <person name="Hubbard S.S."/>
            <person name="Banfield J.F."/>
        </authorList>
    </citation>
    <scope>NUCLEOTIDE SEQUENCE [LARGE SCALE GENOMIC DNA]</scope>
</reference>
<sequence length="152" mass="15805">MQNTKTKGFTLLEILLVVAAIGILAGIVIVAINPGKQLGDTRNSQRRVDVNTILNAVYQYSLDNSGRLPPNIKTSPGSAICPSGTATTTCTGLNFASLLELSADEKYLVAIPSDPSCSTTNSTCYNIATTTSGRITVSAPNAEQGAAISVSR</sequence>
<feature type="transmembrane region" description="Helical" evidence="6">
    <location>
        <begin position="12"/>
        <end position="32"/>
    </location>
</feature>
<dbReference type="AlphaFoldDB" id="A0A1F5NNW3"/>
<dbReference type="GO" id="GO:0015628">
    <property type="term" value="P:protein secretion by the type II secretion system"/>
    <property type="evidence" value="ECO:0007669"/>
    <property type="project" value="InterPro"/>
</dbReference>
<evidence type="ECO:0000256" key="4">
    <source>
        <dbReference type="ARBA" id="ARBA00022989"/>
    </source>
</evidence>
<accession>A0A1F5NNW3</accession>
<dbReference type="InterPro" id="IPR012902">
    <property type="entry name" value="N_methyl_site"/>
</dbReference>
<name>A0A1F5NNW3_9BACT</name>
<dbReference type="GO" id="GO:0016020">
    <property type="term" value="C:membrane"/>
    <property type="evidence" value="ECO:0007669"/>
    <property type="project" value="UniProtKB-SubCell"/>
</dbReference>
<keyword evidence="4 6" id="KW-1133">Transmembrane helix</keyword>
<comment type="caution">
    <text evidence="7">The sequence shown here is derived from an EMBL/GenBank/DDBJ whole genome shotgun (WGS) entry which is preliminary data.</text>
</comment>
<dbReference type="GO" id="GO:0015627">
    <property type="term" value="C:type II protein secretion system complex"/>
    <property type="evidence" value="ECO:0007669"/>
    <property type="project" value="InterPro"/>
</dbReference>
<dbReference type="STRING" id="1817824.A2751_05500"/>
<dbReference type="PRINTS" id="PR00885">
    <property type="entry name" value="BCTERIALGSPH"/>
</dbReference>
<evidence type="ECO:0000313" key="8">
    <source>
        <dbReference type="Proteomes" id="UP000176864"/>
    </source>
</evidence>
<proteinExistence type="predicted"/>
<dbReference type="Proteomes" id="UP000176864">
    <property type="component" value="Unassembled WGS sequence"/>
</dbReference>
<keyword evidence="3 6" id="KW-0812">Transmembrane</keyword>
<evidence type="ECO:0000256" key="3">
    <source>
        <dbReference type="ARBA" id="ARBA00022692"/>
    </source>
</evidence>
<dbReference type="Pfam" id="PF07963">
    <property type="entry name" value="N_methyl"/>
    <property type="match status" value="1"/>
</dbReference>
<evidence type="ECO:0000313" key="7">
    <source>
        <dbReference type="EMBL" id="OGE79377.1"/>
    </source>
</evidence>
<evidence type="ECO:0000256" key="1">
    <source>
        <dbReference type="ARBA" id="ARBA00004167"/>
    </source>
</evidence>
<dbReference type="NCBIfam" id="TIGR02532">
    <property type="entry name" value="IV_pilin_GFxxxE"/>
    <property type="match status" value="1"/>
</dbReference>
<evidence type="ECO:0000256" key="6">
    <source>
        <dbReference type="SAM" id="Phobius"/>
    </source>
</evidence>
<protein>
    <recommendedName>
        <fullName evidence="9">Type II secretion system protein GspG C-terminal domain-containing protein</fullName>
    </recommendedName>
</protein>
<keyword evidence="5 6" id="KW-0472">Membrane</keyword>
<evidence type="ECO:0000256" key="2">
    <source>
        <dbReference type="ARBA" id="ARBA00022481"/>
    </source>
</evidence>
<evidence type="ECO:0008006" key="9">
    <source>
        <dbReference type="Google" id="ProtNLM"/>
    </source>
</evidence>
<evidence type="ECO:0000256" key="5">
    <source>
        <dbReference type="ARBA" id="ARBA00023136"/>
    </source>
</evidence>
<comment type="subcellular location">
    <subcellularLocation>
        <location evidence="1">Membrane</location>
        <topology evidence="1">Single-pass membrane protein</topology>
    </subcellularLocation>
</comment>
<dbReference type="InterPro" id="IPR045584">
    <property type="entry name" value="Pilin-like"/>
</dbReference>
<dbReference type="Gene3D" id="3.30.700.10">
    <property type="entry name" value="Glycoprotein, Type 4 Pilin"/>
    <property type="match status" value="1"/>
</dbReference>
<dbReference type="PROSITE" id="PS00409">
    <property type="entry name" value="PROKAR_NTER_METHYL"/>
    <property type="match status" value="1"/>
</dbReference>
<keyword evidence="2" id="KW-0488">Methylation</keyword>
<organism evidence="7 8">
    <name type="scientific">Candidatus Doudnabacteria bacterium RIFCSPHIGHO2_01_FULL_46_14</name>
    <dbReference type="NCBI Taxonomy" id="1817824"/>
    <lineage>
        <taxon>Bacteria</taxon>
        <taxon>Candidatus Doudnaibacteriota</taxon>
    </lineage>
</organism>
<gene>
    <name evidence="7" type="ORF">A2751_05500</name>
</gene>
<dbReference type="SUPFAM" id="SSF54523">
    <property type="entry name" value="Pili subunits"/>
    <property type="match status" value="1"/>
</dbReference>